<evidence type="ECO:0000256" key="1">
    <source>
        <dbReference type="ARBA" id="ARBA00022679"/>
    </source>
</evidence>
<dbReference type="PROSITE" id="PS51186">
    <property type="entry name" value="GNAT"/>
    <property type="match status" value="1"/>
</dbReference>
<evidence type="ECO:0000313" key="5">
    <source>
        <dbReference type="Proteomes" id="UP000239197"/>
    </source>
</evidence>
<dbReference type="GO" id="GO:0016747">
    <property type="term" value="F:acyltransferase activity, transferring groups other than amino-acyl groups"/>
    <property type="evidence" value="ECO:0007669"/>
    <property type="project" value="InterPro"/>
</dbReference>
<accession>A0A2L1UQT9</accession>
<dbReference type="RefSeq" id="WP_104922766.1">
    <property type="nucleotide sequence ID" value="NZ_CP019062.1"/>
</dbReference>
<dbReference type="InterPro" id="IPR050832">
    <property type="entry name" value="Bact_Acetyltransf"/>
</dbReference>
<dbReference type="InterPro" id="IPR016181">
    <property type="entry name" value="Acyl_CoA_acyltransferase"/>
</dbReference>
<evidence type="ECO:0000313" key="4">
    <source>
        <dbReference type="EMBL" id="AVF35267.1"/>
    </source>
</evidence>
<name>A0A2L1UQT9_9GAMM</name>
<dbReference type="PANTHER" id="PTHR43877:SF2">
    <property type="entry name" value="AMINOALKYLPHOSPHONATE N-ACETYLTRANSFERASE-RELATED"/>
    <property type="match status" value="1"/>
</dbReference>
<gene>
    <name evidence="4" type="ORF">BV494_10110</name>
</gene>
<proteinExistence type="predicted"/>
<keyword evidence="2" id="KW-0012">Acyltransferase</keyword>
<keyword evidence="1" id="KW-0808">Transferase</keyword>
<dbReference type="Gene3D" id="3.40.630.30">
    <property type="match status" value="1"/>
</dbReference>
<dbReference type="EMBL" id="CP019062">
    <property type="protein sequence ID" value="AVF35267.1"/>
    <property type="molecule type" value="Genomic_DNA"/>
</dbReference>
<dbReference type="InterPro" id="IPR000182">
    <property type="entry name" value="GNAT_dom"/>
</dbReference>
<reference evidence="5" key="1">
    <citation type="submission" date="2017-01" db="EMBL/GenBank/DDBJ databases">
        <title>Genome sequence of Rouxiella sp. ERMR1:05.</title>
        <authorList>
            <person name="Kumar R."/>
            <person name="Singh D."/>
            <person name="Kumar S."/>
        </authorList>
    </citation>
    <scope>NUCLEOTIDE SEQUENCE [LARGE SCALE GENOMIC DNA]</scope>
    <source>
        <strain evidence="5">ERMR1:05</strain>
    </source>
</reference>
<feature type="domain" description="N-acetyltransferase" evidence="3">
    <location>
        <begin position="12"/>
        <end position="183"/>
    </location>
</feature>
<dbReference type="SUPFAM" id="SSF55729">
    <property type="entry name" value="Acyl-CoA N-acyltransferases (Nat)"/>
    <property type="match status" value="1"/>
</dbReference>
<evidence type="ECO:0000256" key="2">
    <source>
        <dbReference type="ARBA" id="ARBA00023315"/>
    </source>
</evidence>
<dbReference type="PANTHER" id="PTHR43877">
    <property type="entry name" value="AMINOALKYLPHOSPHONATE N-ACETYLTRANSFERASE-RELATED-RELATED"/>
    <property type="match status" value="1"/>
</dbReference>
<evidence type="ECO:0000259" key="3">
    <source>
        <dbReference type="PROSITE" id="PS51186"/>
    </source>
</evidence>
<dbReference type="AlphaFoldDB" id="A0A2L1UQT9"/>
<protein>
    <submittedName>
        <fullName evidence="4">GNAT family N-acetyltransferase</fullName>
    </submittedName>
</protein>
<dbReference type="Proteomes" id="UP000239197">
    <property type="component" value="Chromosome"/>
</dbReference>
<sequence>MQNGSEAVISDVVISEVQGGVLPEADLDALAETLMQSVALGASIGFILPFGFVQAQAFWQKLLPVFERGEKRLLVAREAGKIIGTVQLVVDQPANGAHRGDVVKLMVHPQGRRKGVAKKLMDAVEALAHREGKTLLVLDTVTGSPAQTLYENQGFTLSGVIPQYAMSTGGVLESTSVMFKVLK</sequence>
<dbReference type="KEGG" id="rox:BV494_10110"/>
<organism evidence="4 5">
    <name type="scientific">Rahnella sikkimica</name>
    <dbReference type="NCBI Taxonomy" id="1805933"/>
    <lineage>
        <taxon>Bacteria</taxon>
        <taxon>Pseudomonadati</taxon>
        <taxon>Pseudomonadota</taxon>
        <taxon>Gammaproteobacteria</taxon>
        <taxon>Enterobacterales</taxon>
        <taxon>Yersiniaceae</taxon>
        <taxon>Rahnella</taxon>
    </lineage>
</organism>
<dbReference type="Pfam" id="PF13508">
    <property type="entry name" value="Acetyltransf_7"/>
    <property type="match status" value="1"/>
</dbReference>
<dbReference type="CDD" id="cd04301">
    <property type="entry name" value="NAT_SF"/>
    <property type="match status" value="1"/>
</dbReference>
<keyword evidence="5" id="KW-1185">Reference proteome</keyword>
<dbReference type="OrthoDB" id="3389160at2"/>